<evidence type="ECO:0000313" key="2">
    <source>
        <dbReference type="Proteomes" id="UP000219285"/>
    </source>
</evidence>
<organism evidence="1 2">
    <name type="scientific">Alteromonas pelagimontana</name>
    <dbReference type="NCBI Taxonomy" id="1858656"/>
    <lineage>
        <taxon>Bacteria</taxon>
        <taxon>Pseudomonadati</taxon>
        <taxon>Pseudomonadota</taxon>
        <taxon>Gammaproteobacteria</taxon>
        <taxon>Alteromonadales</taxon>
        <taxon>Alteromonadaceae</taxon>
        <taxon>Alteromonas/Salinimonas group</taxon>
        <taxon>Alteromonas</taxon>
    </lineage>
</organism>
<dbReference type="Proteomes" id="UP000219285">
    <property type="component" value="Chromosome"/>
</dbReference>
<reference evidence="2" key="1">
    <citation type="submission" date="2014-12" db="EMBL/GenBank/DDBJ databases">
        <title>Complete genome sequence of a multi-drug resistant Klebsiella pneumoniae.</title>
        <authorList>
            <person name="Hua X."/>
            <person name="Chen Q."/>
            <person name="Li X."/>
            <person name="Feng Y."/>
            <person name="Ruan Z."/>
            <person name="Yu Y."/>
        </authorList>
    </citation>
    <scope>NUCLEOTIDE SEQUENCE [LARGE SCALE GENOMIC DNA]</scope>
    <source>
        <strain evidence="2">5.12</strain>
    </source>
</reference>
<evidence type="ECO:0000313" key="1">
    <source>
        <dbReference type="EMBL" id="QJR81595.1"/>
    </source>
</evidence>
<accession>A0A6M4MG57</accession>
<dbReference type="SUPFAM" id="SSF50956">
    <property type="entry name" value="Thermostable phytase (3-phytase)"/>
    <property type="match status" value="1"/>
</dbReference>
<dbReference type="KEGG" id="apel:CA267_012865"/>
<dbReference type="RefSeq" id="WP_075610423.1">
    <property type="nucleotide sequence ID" value="NZ_CP052766.1"/>
</dbReference>
<dbReference type="AlphaFoldDB" id="A0A6M4MG57"/>
<protein>
    <recommendedName>
        <fullName evidence="3">Esterase-like activity of phytase family protein</fullName>
    </recommendedName>
</protein>
<sequence length="379" mass="41585">MKQIIGLVLITGACLVGCNEQPKETEVTVEKNALEVVGHWLVDSAGEVMSDPQTSGLTHWQGQLISISDGSAVSEQQRRLHFIDPQNAQVTKSANTMSLSTSVRRSCFSDYLANEPDFEALVADPADAAVFYSVTEDATRTGALSVRCQQQFEASGSTAYPTLLVRLERSNAGDITITGVRPLQFPLEYKVGDFPNDGIEGMALTPERTLYLGLEKDTAGQPRIFTLNMNEDFFKSGDFAKVADPELLLPTFSGGNHPINGLEYYVNPTDGKGYLLAAARNDNELWVIDTAAETPTRRVLMDFTLATDSTDGSCPEMERMDNASIEGLAVIGETLWLINDPWKQNYLKNIQCHTHSAKYQAMAPLLFSTPIDQAWFTAP</sequence>
<reference evidence="1 2" key="2">
    <citation type="submission" date="2020-04" db="EMBL/GenBank/DDBJ databases">
        <title>Complete genome sequence of Alteromonas pelagimontana 5.12T.</title>
        <authorList>
            <person name="Sinha R.K."/>
            <person name="Krishnan K.P."/>
            <person name="Kurian J.P."/>
        </authorList>
    </citation>
    <scope>NUCLEOTIDE SEQUENCE [LARGE SCALE GENOMIC DNA]</scope>
    <source>
        <strain evidence="1 2">5.12</strain>
    </source>
</reference>
<keyword evidence="2" id="KW-1185">Reference proteome</keyword>
<dbReference type="EMBL" id="CP052766">
    <property type="protein sequence ID" value="QJR81595.1"/>
    <property type="molecule type" value="Genomic_DNA"/>
</dbReference>
<gene>
    <name evidence="1" type="ORF">CA267_012865</name>
</gene>
<proteinExistence type="predicted"/>
<evidence type="ECO:0008006" key="3">
    <source>
        <dbReference type="Google" id="ProtNLM"/>
    </source>
</evidence>
<dbReference type="OrthoDB" id="5756737at2"/>
<name>A0A6M4MG57_9ALTE</name>